<feature type="compositionally biased region" description="Polar residues" evidence="4">
    <location>
        <begin position="31"/>
        <end position="45"/>
    </location>
</feature>
<keyword evidence="7" id="KW-1185">Reference proteome</keyword>
<dbReference type="PANTHER" id="PTHR23048:SF48">
    <property type="entry name" value="CENTRIN 3"/>
    <property type="match status" value="1"/>
</dbReference>
<sequence>MSLYQTPSANKNRRRPGGISSGTPRLGGTSGQPSTGVLSNGNAHTHNAGGITNDLTDEQRQEIKEAFELFDTDKDGAIDYHELKVAMRALGFDLKKAEVLKILRDNDHKGEGVMEWEDFLRVMSHRISLRDPMEEIRRAFSLFDDDGKGKISIKNLKRVAKELGEGLDEEELQAMIDEFDLDQDGEINEQEFIQIMMDDT</sequence>
<name>A0A316VDL0_9BASI</name>
<dbReference type="PANTHER" id="PTHR23048">
    <property type="entry name" value="MYOSIN LIGHT CHAIN 1, 3"/>
    <property type="match status" value="1"/>
</dbReference>
<keyword evidence="3" id="KW-0106">Calcium</keyword>
<feature type="region of interest" description="Disordered" evidence="4">
    <location>
        <begin position="1"/>
        <end position="51"/>
    </location>
</feature>
<protein>
    <submittedName>
        <fullName evidence="6">EF-hand</fullName>
    </submittedName>
</protein>
<proteinExistence type="predicted"/>
<feature type="domain" description="EF-hand" evidence="5">
    <location>
        <begin position="58"/>
        <end position="93"/>
    </location>
</feature>
<gene>
    <name evidence="6" type="ORF">FA14DRAFT_189519</name>
</gene>
<dbReference type="SMART" id="SM00054">
    <property type="entry name" value="EFh"/>
    <property type="match status" value="3"/>
</dbReference>
<evidence type="ECO:0000313" key="7">
    <source>
        <dbReference type="Proteomes" id="UP000245771"/>
    </source>
</evidence>
<dbReference type="GO" id="GO:0005509">
    <property type="term" value="F:calcium ion binding"/>
    <property type="evidence" value="ECO:0007669"/>
    <property type="project" value="InterPro"/>
</dbReference>
<dbReference type="InterPro" id="IPR050230">
    <property type="entry name" value="CALM/Myosin/TropC-like"/>
</dbReference>
<evidence type="ECO:0000256" key="3">
    <source>
        <dbReference type="ARBA" id="ARBA00022837"/>
    </source>
</evidence>
<dbReference type="FunCoup" id="A0A316VDL0">
    <property type="interactions" value="82"/>
</dbReference>
<dbReference type="PROSITE" id="PS00018">
    <property type="entry name" value="EF_HAND_1"/>
    <property type="match status" value="2"/>
</dbReference>
<dbReference type="PROSITE" id="PS50222">
    <property type="entry name" value="EF_HAND_2"/>
    <property type="match status" value="3"/>
</dbReference>
<dbReference type="InterPro" id="IPR018247">
    <property type="entry name" value="EF_Hand_1_Ca_BS"/>
</dbReference>
<accession>A0A316VDL0</accession>
<dbReference type="SUPFAM" id="SSF47473">
    <property type="entry name" value="EF-hand"/>
    <property type="match status" value="1"/>
</dbReference>
<dbReference type="InterPro" id="IPR011992">
    <property type="entry name" value="EF-hand-dom_pair"/>
</dbReference>
<dbReference type="InParanoid" id="A0A316VDL0"/>
<feature type="compositionally biased region" description="Polar residues" evidence="4">
    <location>
        <begin position="1"/>
        <end position="10"/>
    </location>
</feature>
<dbReference type="GO" id="GO:0016460">
    <property type="term" value="C:myosin II complex"/>
    <property type="evidence" value="ECO:0007669"/>
    <property type="project" value="TreeGrafter"/>
</dbReference>
<evidence type="ECO:0000256" key="4">
    <source>
        <dbReference type="SAM" id="MobiDB-lite"/>
    </source>
</evidence>
<dbReference type="FunFam" id="1.10.238.10:FF:000003">
    <property type="entry name" value="Calmodulin A"/>
    <property type="match status" value="1"/>
</dbReference>
<reference evidence="6 7" key="1">
    <citation type="journal article" date="2018" name="Mol. Biol. Evol.">
        <title>Broad Genomic Sampling Reveals a Smut Pathogenic Ancestry of the Fungal Clade Ustilaginomycotina.</title>
        <authorList>
            <person name="Kijpornyongpan T."/>
            <person name="Mondo S.J."/>
            <person name="Barry K."/>
            <person name="Sandor L."/>
            <person name="Lee J."/>
            <person name="Lipzen A."/>
            <person name="Pangilinan J."/>
            <person name="LaButti K."/>
            <person name="Hainaut M."/>
            <person name="Henrissat B."/>
            <person name="Grigoriev I.V."/>
            <person name="Spatafora J.W."/>
            <person name="Aime M.C."/>
        </authorList>
    </citation>
    <scope>NUCLEOTIDE SEQUENCE [LARGE SCALE GENOMIC DNA]</scope>
    <source>
        <strain evidence="6 7">MCA 3882</strain>
    </source>
</reference>
<evidence type="ECO:0000256" key="2">
    <source>
        <dbReference type="ARBA" id="ARBA00022737"/>
    </source>
</evidence>
<evidence type="ECO:0000313" key="6">
    <source>
        <dbReference type="EMBL" id="PWN35570.1"/>
    </source>
</evidence>
<evidence type="ECO:0000259" key="5">
    <source>
        <dbReference type="PROSITE" id="PS50222"/>
    </source>
</evidence>
<feature type="domain" description="EF-hand" evidence="5">
    <location>
        <begin position="131"/>
        <end position="166"/>
    </location>
</feature>
<evidence type="ECO:0000256" key="1">
    <source>
        <dbReference type="ARBA" id="ARBA00022723"/>
    </source>
</evidence>
<dbReference type="GeneID" id="37023514"/>
<dbReference type="EMBL" id="KZ819603">
    <property type="protein sequence ID" value="PWN35570.1"/>
    <property type="molecule type" value="Genomic_DNA"/>
</dbReference>
<dbReference type="OrthoDB" id="26525at2759"/>
<dbReference type="Proteomes" id="UP000245771">
    <property type="component" value="Unassembled WGS sequence"/>
</dbReference>
<dbReference type="RefSeq" id="XP_025355872.1">
    <property type="nucleotide sequence ID" value="XM_025501733.1"/>
</dbReference>
<dbReference type="AlphaFoldDB" id="A0A316VDL0"/>
<dbReference type="Pfam" id="PF13499">
    <property type="entry name" value="EF-hand_7"/>
    <property type="match status" value="2"/>
</dbReference>
<keyword evidence="1" id="KW-0479">Metal-binding</keyword>
<organism evidence="6 7">
    <name type="scientific">Meira miltonrushii</name>
    <dbReference type="NCBI Taxonomy" id="1280837"/>
    <lineage>
        <taxon>Eukaryota</taxon>
        <taxon>Fungi</taxon>
        <taxon>Dikarya</taxon>
        <taxon>Basidiomycota</taxon>
        <taxon>Ustilaginomycotina</taxon>
        <taxon>Exobasidiomycetes</taxon>
        <taxon>Exobasidiales</taxon>
        <taxon>Brachybasidiaceae</taxon>
        <taxon>Meira</taxon>
    </lineage>
</organism>
<dbReference type="CDD" id="cd00051">
    <property type="entry name" value="EFh"/>
    <property type="match status" value="2"/>
</dbReference>
<dbReference type="InterPro" id="IPR002048">
    <property type="entry name" value="EF_hand_dom"/>
</dbReference>
<feature type="domain" description="EF-hand" evidence="5">
    <location>
        <begin position="167"/>
        <end position="200"/>
    </location>
</feature>
<dbReference type="STRING" id="1280837.A0A316VDL0"/>
<dbReference type="Gene3D" id="1.10.238.10">
    <property type="entry name" value="EF-hand"/>
    <property type="match status" value="2"/>
</dbReference>
<keyword evidence="2" id="KW-0677">Repeat</keyword>